<sequence length="762" mass="84593">MSYCSLIPKFAQIGSAQSLCPSIAKKCTNSAPSASSTAFSTSTYMGSGYRSVAFGTWAVGDASRCFEGRRRGKSATALESGRMGRTTDEEGKENGRREENEEKGGRKEKNVGKEEEEEREDRRERKGRREEEREKRKRHRNKEKGEGGGRRRRARRGGESGREGKEGKGGAERGESDSSVSPSADRFRLSTSNLRSVPSATDHRRRPSPTLSRSLCDISADRKTMQTALMRRREPDLYSSSEYVRHNYGTSGRAAEICHEKVAAVSHAVSPFCPSSVSSAAFAHRPHNAGCSLEALFVPPLRCPVPLSPCPSRISCPPLAQRPLRHILHPKHNNLSPNSLCHSHHQQQQFSFVIDPLGRETQRKRTKSLDNGLKLSLGTAIRRRKDRICEGVPPAEHQAESVPGSRKSAICESDQLSTGASESRLEAAKNFLRRFYNHSTLRLTGRRRRRGNGTKRGDADKGTAEPPLMYSSALGPFFEMRKPQPAEMPFLPYNIHYTIESTDEASGASDDDADGAVAAVRRPLRAVSPQSEWSCTPTCSSVTITSPNRAEMTTTSTHSQNSNSCMAITANSFKQRQNAANANGGETYQQQQQHNHQHRHQRQFELTSSRTTSAGAQLFSPVLPFFPSVPNSVPQMAPLSPISPSSPQHFVHTYPFQHQQSANDSLLNETVPTTPSVGYGSLKSSSDSSEGRRDNDGTAEKRRMIGPAEKRFADWNELFQYLKREIMEMNARDAQILRRLEGIQFELNGVRQMSGQPKRRPK</sequence>
<feature type="region of interest" description="Disordered" evidence="1">
    <location>
        <begin position="661"/>
        <end position="705"/>
    </location>
</feature>
<feature type="compositionally biased region" description="Polar residues" evidence="1">
    <location>
        <begin position="661"/>
        <end position="675"/>
    </location>
</feature>
<name>A0ABD2L089_9BILA</name>
<feature type="compositionally biased region" description="Basic and acidic residues" evidence="1">
    <location>
        <begin position="85"/>
        <end position="113"/>
    </location>
</feature>
<dbReference type="Proteomes" id="UP001620626">
    <property type="component" value="Unassembled WGS sequence"/>
</dbReference>
<feature type="compositionally biased region" description="Low complexity" evidence="1">
    <location>
        <begin position="676"/>
        <end position="688"/>
    </location>
</feature>
<keyword evidence="3" id="KW-1185">Reference proteome</keyword>
<feature type="compositionally biased region" description="Basic and acidic residues" evidence="1">
    <location>
        <begin position="120"/>
        <end position="134"/>
    </location>
</feature>
<feature type="compositionally biased region" description="Basic and acidic residues" evidence="1">
    <location>
        <begin position="156"/>
        <end position="176"/>
    </location>
</feature>
<feature type="region of interest" description="Disordered" evidence="1">
    <location>
        <begin position="444"/>
        <end position="467"/>
    </location>
</feature>
<dbReference type="AlphaFoldDB" id="A0ABD2L089"/>
<feature type="region of interest" description="Disordered" evidence="1">
    <location>
        <begin position="68"/>
        <end position="216"/>
    </location>
</feature>
<dbReference type="EMBL" id="JBICBT010000590">
    <property type="protein sequence ID" value="KAL3108506.1"/>
    <property type="molecule type" value="Genomic_DNA"/>
</dbReference>
<evidence type="ECO:0000256" key="1">
    <source>
        <dbReference type="SAM" id="MobiDB-lite"/>
    </source>
</evidence>
<evidence type="ECO:0000313" key="2">
    <source>
        <dbReference type="EMBL" id="KAL3108506.1"/>
    </source>
</evidence>
<feature type="region of interest" description="Disordered" evidence="1">
    <location>
        <begin position="581"/>
        <end position="609"/>
    </location>
</feature>
<protein>
    <submittedName>
        <fullName evidence="2">Uncharacterized protein</fullName>
    </submittedName>
</protein>
<feature type="compositionally biased region" description="Basic and acidic residues" evidence="1">
    <location>
        <begin position="689"/>
        <end position="705"/>
    </location>
</feature>
<accession>A0ABD2L089</accession>
<evidence type="ECO:0000313" key="3">
    <source>
        <dbReference type="Proteomes" id="UP001620626"/>
    </source>
</evidence>
<proteinExistence type="predicted"/>
<feature type="compositionally biased region" description="Polar residues" evidence="1">
    <location>
        <begin position="189"/>
        <end position="199"/>
    </location>
</feature>
<gene>
    <name evidence="2" type="ORF">niasHT_015428</name>
</gene>
<reference evidence="2 3" key="1">
    <citation type="submission" date="2024-10" db="EMBL/GenBank/DDBJ databases">
        <authorList>
            <person name="Kim D."/>
        </authorList>
    </citation>
    <scope>NUCLEOTIDE SEQUENCE [LARGE SCALE GENOMIC DNA]</scope>
    <source>
        <strain evidence="2">BH-2024</strain>
    </source>
</reference>
<feature type="compositionally biased region" description="Basic residues" evidence="1">
    <location>
        <begin position="444"/>
        <end position="453"/>
    </location>
</feature>
<comment type="caution">
    <text evidence="2">The sequence shown here is derived from an EMBL/GenBank/DDBJ whole genome shotgun (WGS) entry which is preliminary data.</text>
</comment>
<organism evidence="2 3">
    <name type="scientific">Heterodera trifolii</name>
    <dbReference type="NCBI Taxonomy" id="157864"/>
    <lineage>
        <taxon>Eukaryota</taxon>
        <taxon>Metazoa</taxon>
        <taxon>Ecdysozoa</taxon>
        <taxon>Nematoda</taxon>
        <taxon>Chromadorea</taxon>
        <taxon>Rhabditida</taxon>
        <taxon>Tylenchina</taxon>
        <taxon>Tylenchomorpha</taxon>
        <taxon>Tylenchoidea</taxon>
        <taxon>Heteroderidae</taxon>
        <taxon>Heteroderinae</taxon>
        <taxon>Heterodera</taxon>
    </lineage>
</organism>